<feature type="transmembrane region" description="Helical" evidence="1">
    <location>
        <begin position="257"/>
        <end position="277"/>
    </location>
</feature>
<keyword evidence="1" id="KW-1133">Transmembrane helix</keyword>
<feature type="transmembrane region" description="Helical" evidence="1">
    <location>
        <begin position="324"/>
        <end position="346"/>
    </location>
</feature>
<name>A0A087BHU3_9BIFI</name>
<feature type="transmembrane region" description="Helical" evidence="1">
    <location>
        <begin position="185"/>
        <end position="205"/>
    </location>
</feature>
<keyword evidence="3" id="KW-1185">Reference proteome</keyword>
<dbReference type="eggNOG" id="ENOG50319TX">
    <property type="taxonomic scope" value="Bacteria"/>
</dbReference>
<dbReference type="EMBL" id="JGZC01000005">
    <property type="protein sequence ID" value="KFI70593.1"/>
    <property type="molecule type" value="Genomic_DNA"/>
</dbReference>
<evidence type="ECO:0000256" key="1">
    <source>
        <dbReference type="SAM" id="Phobius"/>
    </source>
</evidence>
<dbReference type="Proteomes" id="UP000029060">
    <property type="component" value="Unassembled WGS sequence"/>
</dbReference>
<feature type="transmembrane region" description="Helical" evidence="1">
    <location>
        <begin position="384"/>
        <end position="403"/>
    </location>
</feature>
<dbReference type="Pfam" id="PF14264">
    <property type="entry name" value="Glucos_trans_II"/>
    <property type="match status" value="1"/>
</dbReference>
<feature type="transmembrane region" description="Helical" evidence="1">
    <location>
        <begin position="160"/>
        <end position="179"/>
    </location>
</feature>
<reference evidence="2 3" key="1">
    <citation type="submission" date="2014-03" db="EMBL/GenBank/DDBJ databases">
        <title>Genomics of Bifidobacteria.</title>
        <authorList>
            <person name="Ventura M."/>
            <person name="Milani C."/>
            <person name="Lugli G.A."/>
        </authorList>
    </citation>
    <scope>NUCLEOTIDE SEQUENCE [LARGE SCALE GENOMIC DNA]</scope>
    <source>
        <strain evidence="2 3">LMG 11341</strain>
    </source>
</reference>
<comment type="caution">
    <text evidence="2">The sequence shown here is derived from an EMBL/GenBank/DDBJ whole genome shotgun (WGS) entry which is preliminary data.</text>
</comment>
<accession>A0A087BHU3</accession>
<sequence length="556" mass="61817">MTKAVGQIKQMTCTEATEAEAIEKPGVENVAEGEKRKADACTLPLRNKYSLRGFMRYLQGNPWDVAASIFFLLLGYELKMFGDSYSIDTEAMMQAQGSLYQSWIELERFGLLYLKKALGLYWYNNAVASFLSAVCLLAAALLWAYLLAEVNNLRGRMHPAFFAVPFVTSPVLAEMVGFTLTGPEIGMALGLVATSLMMLLNCMAYRKWWLGILSLFVAAAGFTLYLAMVTVFVAGFAMVFLMLFWDAHHEYKLGRRIGFIAVGAVAFVMSYLLYVACNAAALAMHHTTTNPYISEQSRWGKDSTSSIIQTIRDHAQSLYSGEGIYYAGIFSVLLVLFVATMLVAVIRRHTDVLALLVALCLCASPMMMSLILGSKPSVRTELSYPLMLAFVVAFLAVQVFGIFDRKRTVKTVAALLVLALGWSQGLIVNRIFYTESINHQQDMELAQDIRTRIDDLGITDQSKKTLVFLNYHKSACNKDCYTSDQLGLVGRSLFEVTVSPKQGTFVKTNFLNITGTNFQQASEKQLERAEKIGESMPHWPARGSVIQKGDLVIVKF</sequence>
<feature type="transmembrane region" description="Helical" evidence="1">
    <location>
        <begin position="409"/>
        <end position="433"/>
    </location>
</feature>
<organism evidence="2 3">
    <name type="scientific">Bifidobacterium merycicum</name>
    <dbReference type="NCBI Taxonomy" id="78345"/>
    <lineage>
        <taxon>Bacteria</taxon>
        <taxon>Bacillati</taxon>
        <taxon>Actinomycetota</taxon>
        <taxon>Actinomycetes</taxon>
        <taxon>Bifidobacteriales</taxon>
        <taxon>Bifidobacteriaceae</taxon>
        <taxon>Bifidobacterium</taxon>
    </lineage>
</organism>
<feature type="transmembrane region" description="Helical" evidence="1">
    <location>
        <begin position="126"/>
        <end position="148"/>
    </location>
</feature>
<feature type="transmembrane region" description="Helical" evidence="1">
    <location>
        <begin position="352"/>
        <end position="372"/>
    </location>
</feature>
<feature type="transmembrane region" description="Helical" evidence="1">
    <location>
        <begin position="212"/>
        <end position="245"/>
    </location>
</feature>
<keyword evidence="2" id="KW-0808">Transferase</keyword>
<evidence type="ECO:0000313" key="3">
    <source>
        <dbReference type="Proteomes" id="UP000029060"/>
    </source>
</evidence>
<dbReference type="GO" id="GO:0016740">
    <property type="term" value="F:transferase activity"/>
    <property type="evidence" value="ECO:0007669"/>
    <property type="project" value="UniProtKB-KW"/>
</dbReference>
<dbReference type="AlphaFoldDB" id="A0A087BHU3"/>
<keyword evidence="1" id="KW-0472">Membrane</keyword>
<proteinExistence type="predicted"/>
<dbReference type="STRING" id="78345.BMERY_1865"/>
<dbReference type="InterPro" id="IPR025686">
    <property type="entry name" value="Glucos_trans_II"/>
</dbReference>
<keyword evidence="1" id="KW-0812">Transmembrane</keyword>
<protein>
    <submittedName>
        <fullName evidence="2">Glucosyl transferase GtrII</fullName>
    </submittedName>
</protein>
<gene>
    <name evidence="2" type="ORF">BMERY_1865</name>
</gene>
<evidence type="ECO:0000313" key="2">
    <source>
        <dbReference type="EMBL" id="KFI70593.1"/>
    </source>
</evidence>